<comment type="similarity">
    <text evidence="3">Belongs to the HARBI1 family.</text>
</comment>
<evidence type="ECO:0000256" key="2">
    <source>
        <dbReference type="ARBA" id="ARBA00004123"/>
    </source>
</evidence>
<dbReference type="PANTHER" id="PTHR22930">
    <property type="match status" value="1"/>
</dbReference>
<evidence type="ECO:0000313" key="9">
    <source>
        <dbReference type="EMBL" id="CAK1597520.1"/>
    </source>
</evidence>
<dbReference type="Pfam" id="PF13359">
    <property type="entry name" value="DDE_Tnp_4"/>
    <property type="match status" value="1"/>
</dbReference>
<dbReference type="Proteomes" id="UP001314205">
    <property type="component" value="Unassembled WGS sequence"/>
</dbReference>
<dbReference type="GO" id="GO:0016787">
    <property type="term" value="F:hydrolase activity"/>
    <property type="evidence" value="ECO:0007669"/>
    <property type="project" value="UniProtKB-KW"/>
</dbReference>
<evidence type="ECO:0000256" key="3">
    <source>
        <dbReference type="ARBA" id="ARBA00006958"/>
    </source>
</evidence>
<evidence type="ECO:0000256" key="1">
    <source>
        <dbReference type="ARBA" id="ARBA00001968"/>
    </source>
</evidence>
<reference evidence="9 10" key="1">
    <citation type="submission" date="2023-11" db="EMBL/GenBank/DDBJ databases">
        <authorList>
            <person name="Hedman E."/>
            <person name="Englund M."/>
            <person name="Stromberg M."/>
            <person name="Nyberg Akerstrom W."/>
            <person name="Nylinder S."/>
            <person name="Jareborg N."/>
            <person name="Kallberg Y."/>
            <person name="Kronander E."/>
        </authorList>
    </citation>
    <scope>NUCLEOTIDE SEQUENCE [LARGE SCALE GENOMIC DNA]</scope>
</reference>
<dbReference type="InterPro" id="IPR027806">
    <property type="entry name" value="HARBI1_dom"/>
</dbReference>
<evidence type="ECO:0000256" key="7">
    <source>
        <dbReference type="ARBA" id="ARBA00023242"/>
    </source>
</evidence>
<keyword evidence="5" id="KW-0479">Metal-binding</keyword>
<name>A0AAV1LRF1_9NEOP</name>
<evidence type="ECO:0000256" key="5">
    <source>
        <dbReference type="ARBA" id="ARBA00022723"/>
    </source>
</evidence>
<dbReference type="GO" id="GO:0046872">
    <property type="term" value="F:metal ion binding"/>
    <property type="evidence" value="ECO:0007669"/>
    <property type="project" value="UniProtKB-KW"/>
</dbReference>
<gene>
    <name evidence="9" type="ORF">PARMNEM_LOCUS16720</name>
</gene>
<comment type="cofactor">
    <cofactor evidence="1">
        <name>a divalent metal cation</name>
        <dbReference type="ChEBI" id="CHEBI:60240"/>
    </cofactor>
</comment>
<comment type="caution">
    <text evidence="9">The sequence shown here is derived from an EMBL/GenBank/DDBJ whole genome shotgun (WGS) entry which is preliminary data.</text>
</comment>
<accession>A0AAV1LRF1</accession>
<evidence type="ECO:0000256" key="4">
    <source>
        <dbReference type="ARBA" id="ARBA00022722"/>
    </source>
</evidence>
<dbReference type="GO" id="GO:0005634">
    <property type="term" value="C:nucleus"/>
    <property type="evidence" value="ECO:0007669"/>
    <property type="project" value="UniProtKB-SubCell"/>
</dbReference>
<dbReference type="InterPro" id="IPR045249">
    <property type="entry name" value="HARBI1-like"/>
</dbReference>
<keyword evidence="7" id="KW-0539">Nucleus</keyword>
<dbReference type="GO" id="GO:0004518">
    <property type="term" value="F:nuclease activity"/>
    <property type="evidence" value="ECO:0007669"/>
    <property type="project" value="UniProtKB-KW"/>
</dbReference>
<protein>
    <recommendedName>
        <fullName evidence="8">DDE Tnp4 domain-containing protein</fullName>
    </recommendedName>
</protein>
<feature type="domain" description="DDE Tnp4" evidence="8">
    <location>
        <begin position="69"/>
        <end position="234"/>
    </location>
</feature>
<evidence type="ECO:0000313" key="10">
    <source>
        <dbReference type="Proteomes" id="UP001314205"/>
    </source>
</evidence>
<dbReference type="EMBL" id="CAVLGL010000094">
    <property type="protein sequence ID" value="CAK1597520.1"/>
    <property type="molecule type" value="Genomic_DNA"/>
</dbReference>
<evidence type="ECO:0000256" key="6">
    <source>
        <dbReference type="ARBA" id="ARBA00022801"/>
    </source>
</evidence>
<keyword evidence="10" id="KW-1185">Reference proteome</keyword>
<proteinExistence type="inferred from homology"/>
<organism evidence="9 10">
    <name type="scientific">Parnassius mnemosyne</name>
    <name type="common">clouded apollo</name>
    <dbReference type="NCBI Taxonomy" id="213953"/>
    <lineage>
        <taxon>Eukaryota</taxon>
        <taxon>Metazoa</taxon>
        <taxon>Ecdysozoa</taxon>
        <taxon>Arthropoda</taxon>
        <taxon>Hexapoda</taxon>
        <taxon>Insecta</taxon>
        <taxon>Pterygota</taxon>
        <taxon>Neoptera</taxon>
        <taxon>Endopterygota</taxon>
        <taxon>Lepidoptera</taxon>
        <taxon>Glossata</taxon>
        <taxon>Ditrysia</taxon>
        <taxon>Papilionoidea</taxon>
        <taxon>Papilionidae</taxon>
        <taxon>Parnassiinae</taxon>
        <taxon>Parnassini</taxon>
        <taxon>Parnassius</taxon>
        <taxon>Driopa</taxon>
    </lineage>
</organism>
<keyword evidence="4" id="KW-0540">Nuclease</keyword>
<dbReference type="AlphaFoldDB" id="A0AAV1LRF1"/>
<evidence type="ECO:0000259" key="8">
    <source>
        <dbReference type="Pfam" id="PF13359"/>
    </source>
</evidence>
<keyword evidence="6" id="KW-0378">Hydrolase</keyword>
<comment type="subcellular location">
    <subcellularLocation>
        <location evidence="2">Nucleus</location>
    </subcellularLocation>
</comment>
<sequence>MITGSSARTLSSSFRLGESTIRSIIQEVCNAIINKLMGIFIPTPIEERWKSIAQGFQDRWNFPNCIGAIDGKHVNIIAPANSGSLYFNYKKHFSVVLLAVVDDKYRFIIVDIGAFGRNSDGEIFASSKLARRLESNSLHIPNDQPLPGSNRDIPHVFIGDEAFPLMKNLMRPYPRCRGLSEAQTIFNERLSRARKVVEDAFGILYHKFGIYNKSINVNPIHVDTLILATCILHNIMRSYEIEYLNQHEIQQPIHQNENGFLQPIPENGMNSAENAFNIRDLFSSYFQSPEGQVSWLHQNI</sequence>
<dbReference type="PANTHER" id="PTHR22930:SF269">
    <property type="entry name" value="NUCLEASE HARBI1-LIKE PROTEIN"/>
    <property type="match status" value="1"/>
</dbReference>